<accession>A0A6B9FLU3</accession>
<dbReference type="OrthoDB" id="123525at2"/>
<feature type="domain" description="DNA primase/polymerase bifunctional N-terminal" evidence="2">
    <location>
        <begin position="13"/>
        <end position="187"/>
    </location>
</feature>
<dbReference type="SMART" id="SM00943">
    <property type="entry name" value="Prim-Pol"/>
    <property type="match status" value="1"/>
</dbReference>
<evidence type="ECO:0000256" key="1">
    <source>
        <dbReference type="SAM" id="MobiDB-lite"/>
    </source>
</evidence>
<dbReference type="Pfam" id="PF08707">
    <property type="entry name" value="PriCT_2"/>
    <property type="match status" value="1"/>
</dbReference>
<evidence type="ECO:0000259" key="2">
    <source>
        <dbReference type="SMART" id="SM00943"/>
    </source>
</evidence>
<dbReference type="GO" id="GO:0016817">
    <property type="term" value="F:hydrolase activity, acting on acid anhydrides"/>
    <property type="evidence" value="ECO:0007669"/>
    <property type="project" value="InterPro"/>
</dbReference>
<evidence type="ECO:0000313" key="4">
    <source>
        <dbReference type="Proteomes" id="UP000012488"/>
    </source>
</evidence>
<reference evidence="3 4" key="1">
    <citation type="journal article" date="2012" name="Genet. Mol. Biol.">
        <title>Analysis of 16S rRNA and mxaF genes revealing insights into Methylobacterium niche-specific plant association.</title>
        <authorList>
            <person name="Dourado M.N."/>
            <person name="Andreote F.D."/>
            <person name="Dini-Andreote F."/>
            <person name="Conti R."/>
            <person name="Araujo J.M."/>
            <person name="Araujo W.L."/>
        </authorList>
    </citation>
    <scope>NUCLEOTIDE SEQUENCE [LARGE SCALE GENOMIC DNA]</scope>
    <source>
        <strain evidence="3 4">SR1.6/6</strain>
    </source>
</reference>
<feature type="compositionally biased region" description="Basic and acidic residues" evidence="1">
    <location>
        <begin position="332"/>
        <end position="342"/>
    </location>
</feature>
<dbReference type="AlphaFoldDB" id="A0A6B9FLU3"/>
<dbReference type="InterPro" id="IPR014819">
    <property type="entry name" value="PriCT_2"/>
</dbReference>
<dbReference type="EMBL" id="CP043538">
    <property type="protein sequence ID" value="QGY03581.1"/>
    <property type="molecule type" value="Genomic_DNA"/>
</dbReference>
<organism evidence="3 4">
    <name type="scientific">Methylobacterium mesophilicum SR1.6/6</name>
    <dbReference type="NCBI Taxonomy" id="908290"/>
    <lineage>
        <taxon>Bacteria</taxon>
        <taxon>Pseudomonadati</taxon>
        <taxon>Pseudomonadota</taxon>
        <taxon>Alphaproteobacteria</taxon>
        <taxon>Hyphomicrobiales</taxon>
        <taxon>Methylobacteriaceae</taxon>
        <taxon>Methylobacterium</taxon>
    </lineage>
</organism>
<dbReference type="RefSeq" id="WP_010687651.1">
    <property type="nucleotide sequence ID" value="NZ_CP043538.1"/>
</dbReference>
<name>A0A6B9FLU3_9HYPH</name>
<gene>
    <name evidence="3" type="ORF">MMSR116_18065</name>
</gene>
<feature type="region of interest" description="Disordered" evidence="1">
    <location>
        <begin position="324"/>
        <end position="356"/>
    </location>
</feature>
<protein>
    <recommendedName>
        <fullName evidence="2">DNA primase/polymerase bifunctional N-terminal domain-containing protein</fullName>
    </recommendedName>
</protein>
<dbReference type="KEGG" id="mmes:MMSR116_18065"/>
<reference evidence="3 4" key="2">
    <citation type="journal article" date="2013" name="Genome Announc.">
        <title>Draft Genome Sequence of Methylobacterium mesophilicum Strain SR1.6/6, Isolated from Citrus sinensis.</title>
        <authorList>
            <person name="Marinho Almeida D."/>
            <person name="Dini-Andreote F."/>
            <person name="Camargo Neves A.A."/>
            <person name="Juca Ramos R.T."/>
            <person name="Andreote F.D."/>
            <person name="Carneiro A.R."/>
            <person name="Oliveira de Souza Lima A."/>
            <person name="Caracciolo Gomes de Sa P.H."/>
            <person name="Ribeiro Barbosa M.S."/>
            <person name="Araujo W.L."/>
            <person name="Silva A."/>
        </authorList>
    </citation>
    <scope>NUCLEOTIDE SEQUENCE [LARGE SCALE GENOMIC DNA]</scope>
    <source>
        <strain evidence="3 4">SR1.6/6</strain>
    </source>
</reference>
<feature type="compositionally biased region" description="Basic and acidic residues" evidence="1">
    <location>
        <begin position="214"/>
        <end position="225"/>
    </location>
</feature>
<evidence type="ECO:0000313" key="3">
    <source>
        <dbReference type="EMBL" id="QGY03581.1"/>
    </source>
</evidence>
<proteinExistence type="predicted"/>
<dbReference type="Proteomes" id="UP000012488">
    <property type="component" value="Chromosome"/>
</dbReference>
<sequence length="888" mass="97160">MTAHTMPNPTELRLALRENGYNPVPVSSPSMNIASAGKRPVMSRWETRCLNASQDEIRRWSTSYPDSTNTGLLCGRLAGVDIDVRVPELATAIADRARDMLGHTPLVRIGREPKLLLGYRLAIPASKIQTPALFFTDDPKEKDTKVEVLLSGQHFVSFGIHPETAAPYRWPDASPLTVPFSDLPETTEDELRDFVAVAEEMLRAAGAATRRDRKQKDRTQAAQEKKGRKAGGFGLNEKPDRETVADALRSIPNDFDYDGWIRIGYALYNGLGEGGRDLWESWSATSPKDDPAHTAEKYSAFSQGRSITIATLFWHAAENGWKRLGAGRSGAPKKDRAERRANADPAAAPSEEGDGRPIVRFVNGKVPEAVDRMEALLLEAGVQIYSRAGALVRPVIDEVPAAKGRMTTVARMSPLVAVSLADMVARIMRVQRFDWRAEDWLDINPPSEMTMTLLTREGQWRVPPVAGIITTPTLRPDGSLLTATGYDPATRLYLAHDPGFAMPDLVERPDRDEAVAALAFIEALLVGFPFVGPVDRAVAMSGILTALVRGVLPTAPLHAIRAHSPGTGKSFLVDLAAVIATGRRCPVIAAGKTEEETEKRLGALLRDAVPVVSIDNVNGELGGDMLCQLTERPLVRVRILGKSEAPELECRSTTFATGNNLVLTGDMTRRAVICSLDAMLDRPELRDFSFNPIDRVMADRGAYVAAALTVIRAYQVAGSPTVCGSLGSYEDWSDMVRSPLVWLGHADPVTSMETAREEDPELSAIRELFEHWREYLHLSSGYTTNAIIQAACEKGPGSSFDYNTQEFKAPEFRDLLLRQAGDGGAVNSRRLGKWLSRIKGRVVGGHRIEMKEDSSHGNRFSLCRVTGAHEFPGGRAAPEYRASAEPVF</sequence>
<dbReference type="InterPro" id="IPR015330">
    <property type="entry name" value="DNA_primase/pol_bifunc_N"/>
</dbReference>
<feature type="region of interest" description="Disordered" evidence="1">
    <location>
        <begin position="206"/>
        <end position="238"/>
    </location>
</feature>